<dbReference type="InterPro" id="IPR013974">
    <property type="entry name" value="SAF"/>
</dbReference>
<keyword evidence="1" id="KW-0456">Lyase</keyword>
<evidence type="ECO:0000256" key="1">
    <source>
        <dbReference type="ARBA" id="ARBA00023239"/>
    </source>
</evidence>
<dbReference type="CDD" id="cd11613">
    <property type="entry name" value="SAF_AH_GD"/>
    <property type="match status" value="1"/>
</dbReference>
<dbReference type="AlphaFoldDB" id="A0A926EUV6"/>
<dbReference type="SMART" id="SM00858">
    <property type="entry name" value="SAF"/>
    <property type="match status" value="1"/>
</dbReference>
<dbReference type="EMBL" id="JACRTG010000029">
    <property type="protein sequence ID" value="MBC8588935.1"/>
    <property type="molecule type" value="Genomic_DNA"/>
</dbReference>
<dbReference type="GO" id="GO:0016829">
    <property type="term" value="F:lyase activity"/>
    <property type="evidence" value="ECO:0007669"/>
    <property type="project" value="UniProtKB-KW"/>
</dbReference>
<dbReference type="PANTHER" id="PTHR30536:SF5">
    <property type="entry name" value="ALTRONATE DEHYDRATASE"/>
    <property type="match status" value="1"/>
</dbReference>
<protein>
    <submittedName>
        <fullName evidence="3">UxaA family hydrolase</fullName>
    </submittedName>
</protein>
<evidence type="ECO:0000259" key="2">
    <source>
        <dbReference type="SMART" id="SM00858"/>
    </source>
</evidence>
<evidence type="ECO:0000313" key="4">
    <source>
        <dbReference type="Proteomes" id="UP000601171"/>
    </source>
</evidence>
<dbReference type="RefSeq" id="WP_262430393.1">
    <property type="nucleotide sequence ID" value="NZ_JACRTG010000029.1"/>
</dbReference>
<dbReference type="InterPro" id="IPR044144">
    <property type="entry name" value="SAF_UxaA/GarD"/>
</dbReference>
<dbReference type="InterPro" id="IPR052172">
    <property type="entry name" value="UxaA_altronate/galactarate_dh"/>
</dbReference>
<dbReference type="Proteomes" id="UP000601171">
    <property type="component" value="Unassembled WGS sequence"/>
</dbReference>
<proteinExistence type="predicted"/>
<feature type="domain" description="SAF" evidence="2">
    <location>
        <begin position="15"/>
        <end position="90"/>
    </location>
</feature>
<dbReference type="GO" id="GO:0016787">
    <property type="term" value="F:hydrolase activity"/>
    <property type="evidence" value="ECO:0007669"/>
    <property type="project" value="UniProtKB-KW"/>
</dbReference>
<dbReference type="PANTHER" id="PTHR30536">
    <property type="entry name" value="ALTRONATE/GALACTARATE DEHYDRATASE"/>
    <property type="match status" value="1"/>
</dbReference>
<comment type="caution">
    <text evidence="3">The sequence shown here is derived from an EMBL/GenBank/DDBJ whole genome shotgun (WGS) entry which is preliminary data.</text>
</comment>
<dbReference type="Gene3D" id="2.30.130.110">
    <property type="match status" value="1"/>
</dbReference>
<reference evidence="3" key="1">
    <citation type="submission" date="2020-08" db="EMBL/GenBank/DDBJ databases">
        <title>Genome public.</title>
        <authorList>
            <person name="Liu C."/>
            <person name="Sun Q."/>
        </authorList>
    </citation>
    <scope>NUCLEOTIDE SEQUENCE</scope>
    <source>
        <strain evidence="3">BX21</strain>
    </source>
</reference>
<name>A0A926EUV6_9FIRM</name>
<organism evidence="3 4">
    <name type="scientific">Paratissierella segnis</name>
    <dbReference type="NCBI Taxonomy" id="2763679"/>
    <lineage>
        <taxon>Bacteria</taxon>
        <taxon>Bacillati</taxon>
        <taxon>Bacillota</taxon>
        <taxon>Tissierellia</taxon>
        <taxon>Tissierellales</taxon>
        <taxon>Tissierellaceae</taxon>
        <taxon>Paratissierella</taxon>
    </lineage>
</organism>
<gene>
    <name evidence="3" type="ORF">H8707_11990</name>
</gene>
<accession>A0A926EUV6</accession>
<sequence>MAEKTQDAIIISDKDNVATALKNLAKGTKVLARGDILTMEVNLKDDIAFGHKFALYDILSGSDIIKYGAVIGRATQDIKKGEHAHLHNIEGARGRGDKK</sequence>
<dbReference type="Pfam" id="PF08666">
    <property type="entry name" value="SAF"/>
    <property type="match status" value="1"/>
</dbReference>
<keyword evidence="3" id="KW-0378">Hydrolase</keyword>
<dbReference type="GO" id="GO:0019698">
    <property type="term" value="P:D-galacturonate catabolic process"/>
    <property type="evidence" value="ECO:0007669"/>
    <property type="project" value="TreeGrafter"/>
</dbReference>
<keyword evidence="4" id="KW-1185">Reference proteome</keyword>
<evidence type="ECO:0000313" key="3">
    <source>
        <dbReference type="EMBL" id="MBC8588935.1"/>
    </source>
</evidence>